<dbReference type="InterPro" id="IPR013767">
    <property type="entry name" value="PAS_fold"/>
</dbReference>
<dbReference type="Pfam" id="PF13426">
    <property type="entry name" value="PAS_9"/>
    <property type="match status" value="1"/>
</dbReference>
<dbReference type="Gene3D" id="1.10.8.60">
    <property type="match status" value="1"/>
</dbReference>
<dbReference type="NCBIfam" id="TIGR00229">
    <property type="entry name" value="sensory_box"/>
    <property type="match status" value="2"/>
</dbReference>
<dbReference type="FunFam" id="3.40.50.300:FF:000006">
    <property type="entry name" value="DNA-binding transcriptional regulator NtrC"/>
    <property type="match status" value="1"/>
</dbReference>
<name>A0A9D3AXW1_9FIRM</name>
<dbReference type="EC" id="1.14.14.51" evidence="12"/>
<feature type="coiled-coil region" evidence="7">
    <location>
        <begin position="348"/>
        <end position="385"/>
    </location>
</feature>
<dbReference type="GO" id="GO:0006355">
    <property type="term" value="P:regulation of DNA-templated transcription"/>
    <property type="evidence" value="ECO:0007669"/>
    <property type="project" value="InterPro"/>
</dbReference>
<feature type="domain" description="Sigma-54 factor interaction" evidence="8">
    <location>
        <begin position="385"/>
        <end position="614"/>
    </location>
</feature>
<dbReference type="CDD" id="cd00009">
    <property type="entry name" value="AAA"/>
    <property type="match status" value="1"/>
</dbReference>
<dbReference type="Gene3D" id="3.30.450.20">
    <property type="entry name" value="PAS domain"/>
    <property type="match status" value="2"/>
</dbReference>
<keyword evidence="6" id="KW-0129">CBS domain</keyword>
<dbReference type="InterPro" id="IPR000014">
    <property type="entry name" value="PAS"/>
</dbReference>
<dbReference type="InterPro" id="IPR000644">
    <property type="entry name" value="CBS_dom"/>
</dbReference>
<dbReference type="InterPro" id="IPR025943">
    <property type="entry name" value="Sigma_54_int_dom_ATP-bd_2"/>
</dbReference>
<evidence type="ECO:0000256" key="4">
    <source>
        <dbReference type="ARBA" id="ARBA00023125"/>
    </source>
</evidence>
<dbReference type="Gene3D" id="1.10.10.60">
    <property type="entry name" value="Homeodomain-like"/>
    <property type="match status" value="1"/>
</dbReference>
<evidence type="ECO:0000259" key="11">
    <source>
        <dbReference type="PROSITE" id="PS51371"/>
    </source>
</evidence>
<dbReference type="InterPro" id="IPR025944">
    <property type="entry name" value="Sigma_54_int_dom_CS"/>
</dbReference>
<keyword evidence="7" id="KW-0175">Coiled coil</keyword>
<dbReference type="Pfam" id="PF00989">
    <property type="entry name" value="PAS"/>
    <property type="match status" value="1"/>
</dbReference>
<feature type="domain" description="PAS" evidence="9">
    <location>
        <begin position="245"/>
        <end position="290"/>
    </location>
</feature>
<dbReference type="PROSITE" id="PS51371">
    <property type="entry name" value="CBS"/>
    <property type="match status" value="1"/>
</dbReference>
<evidence type="ECO:0000259" key="10">
    <source>
        <dbReference type="PROSITE" id="PS50113"/>
    </source>
</evidence>
<dbReference type="SMART" id="SM00382">
    <property type="entry name" value="AAA"/>
    <property type="match status" value="1"/>
</dbReference>
<dbReference type="InterPro" id="IPR025662">
    <property type="entry name" value="Sigma_54_int_dom_ATP-bd_1"/>
</dbReference>
<evidence type="ECO:0000256" key="5">
    <source>
        <dbReference type="ARBA" id="ARBA00023163"/>
    </source>
</evidence>
<dbReference type="InterPro" id="IPR058031">
    <property type="entry name" value="AAA_lid_NorR"/>
</dbReference>
<dbReference type="Gene3D" id="3.40.50.300">
    <property type="entry name" value="P-loop containing nucleotide triphosphate hydrolases"/>
    <property type="match status" value="1"/>
</dbReference>
<reference evidence="12" key="1">
    <citation type="submission" date="2016-02" db="EMBL/GenBank/DDBJ databases">
        <title>Draft Genome Sequence of Sporotomaculum syntrophicum Strain FB, a Syntrophic Benzoate Degrader.</title>
        <authorList>
            <person name="Nobu M.K."/>
            <person name="Narihiro T."/>
            <person name="Qiu Y.-L."/>
            <person name="Ohashi A."/>
            <person name="Liu W.-T."/>
            <person name="Yuji S."/>
        </authorList>
    </citation>
    <scope>NUCLEOTIDE SEQUENCE</scope>
    <source>
        <strain evidence="12">FB</strain>
    </source>
</reference>
<dbReference type="InterPro" id="IPR027417">
    <property type="entry name" value="P-loop_NTPase"/>
</dbReference>
<dbReference type="PROSITE" id="PS50045">
    <property type="entry name" value="SIGMA54_INTERACT_4"/>
    <property type="match status" value="1"/>
</dbReference>
<feature type="domain" description="PAS" evidence="9">
    <location>
        <begin position="124"/>
        <end position="168"/>
    </location>
</feature>
<dbReference type="GO" id="GO:0005524">
    <property type="term" value="F:ATP binding"/>
    <property type="evidence" value="ECO:0007669"/>
    <property type="project" value="UniProtKB-KW"/>
</dbReference>
<dbReference type="InterPro" id="IPR002078">
    <property type="entry name" value="Sigma_54_int"/>
</dbReference>
<dbReference type="Proteomes" id="UP000798488">
    <property type="component" value="Unassembled WGS sequence"/>
</dbReference>
<dbReference type="InterPro" id="IPR009057">
    <property type="entry name" value="Homeodomain-like_sf"/>
</dbReference>
<comment type="caution">
    <text evidence="12">The sequence shown here is derived from an EMBL/GenBank/DDBJ whole genome shotgun (WGS) entry which is preliminary data.</text>
</comment>
<accession>A0A9D3AXW1</accession>
<dbReference type="Pfam" id="PF25601">
    <property type="entry name" value="AAA_lid_14"/>
    <property type="match status" value="1"/>
</dbReference>
<dbReference type="OrthoDB" id="1803236at2"/>
<keyword evidence="1" id="KW-0547">Nucleotide-binding</keyword>
<evidence type="ECO:0000313" key="13">
    <source>
        <dbReference type="Proteomes" id="UP000798488"/>
    </source>
</evidence>
<dbReference type="Pfam" id="PF00158">
    <property type="entry name" value="Sigma54_activat"/>
    <property type="match status" value="1"/>
</dbReference>
<dbReference type="SUPFAM" id="SSF52540">
    <property type="entry name" value="P-loop containing nucleoside triphosphate hydrolases"/>
    <property type="match status" value="1"/>
</dbReference>
<evidence type="ECO:0000259" key="9">
    <source>
        <dbReference type="PROSITE" id="PS50112"/>
    </source>
</evidence>
<evidence type="ECO:0000256" key="6">
    <source>
        <dbReference type="PROSITE-ProRule" id="PRU00703"/>
    </source>
</evidence>
<keyword evidence="13" id="KW-1185">Reference proteome</keyword>
<dbReference type="InterPro" id="IPR046342">
    <property type="entry name" value="CBS_dom_sf"/>
</dbReference>
<dbReference type="PROSITE" id="PS00676">
    <property type="entry name" value="SIGMA54_INTERACT_2"/>
    <property type="match status" value="1"/>
</dbReference>
<dbReference type="PROSITE" id="PS00675">
    <property type="entry name" value="SIGMA54_INTERACT_1"/>
    <property type="match status" value="1"/>
</dbReference>
<protein>
    <submittedName>
        <fullName evidence="12">Limonene hydroxylase</fullName>
        <ecNumber evidence="12">1.14.14.51</ecNumber>
    </submittedName>
</protein>
<evidence type="ECO:0000256" key="3">
    <source>
        <dbReference type="ARBA" id="ARBA00023015"/>
    </source>
</evidence>
<dbReference type="PROSITE" id="PS50113">
    <property type="entry name" value="PAC"/>
    <property type="match status" value="1"/>
</dbReference>
<dbReference type="GO" id="GO:0003677">
    <property type="term" value="F:DNA binding"/>
    <property type="evidence" value="ECO:0007669"/>
    <property type="project" value="UniProtKB-KW"/>
</dbReference>
<dbReference type="Pfam" id="PF00571">
    <property type="entry name" value="CBS"/>
    <property type="match status" value="2"/>
</dbReference>
<dbReference type="PANTHER" id="PTHR32071:SF57">
    <property type="entry name" value="C4-DICARBOXYLATE TRANSPORT TRANSCRIPTIONAL REGULATORY PROTEIN DCTD"/>
    <property type="match status" value="1"/>
</dbReference>
<gene>
    <name evidence="12" type="ORF">SPSYN_02553</name>
</gene>
<sequence>MLVNKIMTPLSVSLRPEQPAAEAWQLIRQHKITGLPVLSPNEEIIGMVTRNDLIEWGAKVFEQNTTVADIMQSPVQTIGENDSWANAWAIHGQAFPVVNQDNRLCGFLAKTRVGCELLNKANSIQLQVDTILDSVNNGIIAIDNNGVIRLYNQAAEKMTRLPKSSAMGCHLSEVISLQGLLDVLKDGRSRKDFKLSMTYTQGNRTYLTNQSPIYENGQVVGAVAIFQDISELEFISEELDSVKQLNKKLELIIESSYDGIIITNADGMIIRANQAHERIIGIPSAKIQGQPMDYLIEKGVYTHSIVEAVLAAGEPVTVVEKDQFLITGSPVQNQEGETERIVINIRDLTELNELREQLRQTKEMSERYQDEINELRGRLLKQEGLVFNSPKMQELLQTAVRLASVDTTVLILGESGVGKDVFAKTIHNNSKRQNGPFITVNCGAIPENLLESEMFGYERGAFTGANREGKAGMFELANNGTLFLDEIGDLPISFQVKLLRAIQEKEVLRVGGSKPKPINVRILAATNRNLETMVKEGQFREDLYFRINVVPLNICPLRERKEDIIPLACTFIQKYEKKYGIRKRVSPRVYDALLNYYWPGNVRELDNMMERLLVTTADDEISVEHLPAHVFENLEDKQPEVYVKGIMPLKNAVLEVERQLISTAIKECGSANRAAQALKVDQSTIVRKISRLKQSGLAL</sequence>
<dbReference type="EMBL" id="LSRS01000006">
    <property type="protein sequence ID" value="KAF1084149.1"/>
    <property type="molecule type" value="Genomic_DNA"/>
</dbReference>
<dbReference type="AlphaFoldDB" id="A0A9D3AXW1"/>
<dbReference type="SUPFAM" id="SSF55785">
    <property type="entry name" value="PYP-like sensor domain (PAS domain)"/>
    <property type="match status" value="2"/>
</dbReference>
<dbReference type="PANTHER" id="PTHR32071">
    <property type="entry name" value="TRANSCRIPTIONAL REGULATORY PROTEIN"/>
    <property type="match status" value="1"/>
</dbReference>
<dbReference type="InterPro" id="IPR003593">
    <property type="entry name" value="AAA+_ATPase"/>
</dbReference>
<evidence type="ECO:0000256" key="7">
    <source>
        <dbReference type="SAM" id="Coils"/>
    </source>
</evidence>
<keyword evidence="5" id="KW-0804">Transcription</keyword>
<dbReference type="SUPFAM" id="SSF54631">
    <property type="entry name" value="CBS-domain pair"/>
    <property type="match status" value="1"/>
</dbReference>
<dbReference type="CDD" id="cd00130">
    <property type="entry name" value="PAS"/>
    <property type="match status" value="2"/>
</dbReference>
<feature type="domain" description="CBS" evidence="11">
    <location>
        <begin position="7"/>
        <end position="66"/>
    </location>
</feature>
<evidence type="ECO:0000313" key="12">
    <source>
        <dbReference type="EMBL" id="KAF1084149.1"/>
    </source>
</evidence>
<evidence type="ECO:0000256" key="2">
    <source>
        <dbReference type="ARBA" id="ARBA00022840"/>
    </source>
</evidence>
<dbReference type="RefSeq" id="WP_161822846.1">
    <property type="nucleotide sequence ID" value="NZ_LSRS01000006.1"/>
</dbReference>
<evidence type="ECO:0000259" key="8">
    <source>
        <dbReference type="PROSITE" id="PS50045"/>
    </source>
</evidence>
<dbReference type="InterPro" id="IPR000700">
    <property type="entry name" value="PAS-assoc_C"/>
</dbReference>
<dbReference type="InterPro" id="IPR035965">
    <property type="entry name" value="PAS-like_dom_sf"/>
</dbReference>
<keyword evidence="3" id="KW-0805">Transcription regulation</keyword>
<dbReference type="SUPFAM" id="SSF46689">
    <property type="entry name" value="Homeodomain-like"/>
    <property type="match status" value="1"/>
</dbReference>
<dbReference type="GO" id="GO:0018675">
    <property type="term" value="F:(S)-limonene 6-monooxygenase activity"/>
    <property type="evidence" value="ECO:0007669"/>
    <property type="project" value="UniProtKB-EC"/>
</dbReference>
<dbReference type="SMART" id="SM00091">
    <property type="entry name" value="PAS"/>
    <property type="match status" value="2"/>
</dbReference>
<keyword evidence="2" id="KW-0067">ATP-binding</keyword>
<proteinExistence type="predicted"/>
<feature type="domain" description="PAC" evidence="10">
    <location>
        <begin position="299"/>
        <end position="360"/>
    </location>
</feature>
<dbReference type="PROSITE" id="PS00688">
    <property type="entry name" value="SIGMA54_INTERACT_3"/>
    <property type="match status" value="1"/>
</dbReference>
<keyword evidence="12" id="KW-0560">Oxidoreductase</keyword>
<dbReference type="PROSITE" id="PS50112">
    <property type="entry name" value="PAS"/>
    <property type="match status" value="2"/>
</dbReference>
<organism evidence="12 13">
    <name type="scientific">Sporotomaculum syntrophicum</name>
    <dbReference type="NCBI Taxonomy" id="182264"/>
    <lineage>
        <taxon>Bacteria</taxon>
        <taxon>Bacillati</taxon>
        <taxon>Bacillota</taxon>
        <taxon>Clostridia</taxon>
        <taxon>Eubacteriales</taxon>
        <taxon>Desulfallaceae</taxon>
        <taxon>Sporotomaculum</taxon>
    </lineage>
</organism>
<evidence type="ECO:0000256" key="1">
    <source>
        <dbReference type="ARBA" id="ARBA00022741"/>
    </source>
</evidence>
<keyword evidence="4" id="KW-0238">DNA-binding</keyword>
<dbReference type="Gene3D" id="3.10.580.10">
    <property type="entry name" value="CBS-domain"/>
    <property type="match status" value="1"/>
</dbReference>